<gene>
    <name evidence="1" type="ORF">KUCAC02_016229</name>
</gene>
<evidence type="ECO:0000313" key="1">
    <source>
        <dbReference type="EMBL" id="KAI4833321.1"/>
    </source>
</evidence>
<dbReference type="Proteomes" id="UP001057452">
    <property type="component" value="Chromosome 1"/>
</dbReference>
<proteinExistence type="predicted"/>
<name>A0ACB9Y1Y6_CHAAC</name>
<keyword evidence="2" id="KW-1185">Reference proteome</keyword>
<accession>A0ACB9Y1Y6</accession>
<comment type="caution">
    <text evidence="1">The sequence shown here is derived from an EMBL/GenBank/DDBJ whole genome shotgun (WGS) entry which is preliminary data.</text>
</comment>
<evidence type="ECO:0000313" key="2">
    <source>
        <dbReference type="Proteomes" id="UP001057452"/>
    </source>
</evidence>
<dbReference type="EMBL" id="CM043785">
    <property type="protein sequence ID" value="KAI4833321.1"/>
    <property type="molecule type" value="Genomic_DNA"/>
</dbReference>
<protein>
    <submittedName>
        <fullName evidence="1">Uncharacterized protein</fullName>
    </submittedName>
</protein>
<reference evidence="1" key="1">
    <citation type="submission" date="2022-05" db="EMBL/GenBank/DDBJ databases">
        <title>Chromosome-level genome of Chaenocephalus aceratus.</title>
        <authorList>
            <person name="Park H."/>
        </authorList>
    </citation>
    <scope>NUCLEOTIDE SEQUENCE</scope>
    <source>
        <strain evidence="1">KU_202001</strain>
    </source>
</reference>
<sequence length="310" mass="33530">MTMPSHKAAHCIPPHALTRLAREWLAEDTPNFDPAGACVGSQEVEARLLCKTPHSILAGSPFFTAVFTEVGCTVDWVYQEGEEIGPGAITLTAIVKGPARCLLLGERSALNCLARASGIATRCSQLQAAAERGWHGEVAGTRKTTPGFRLVEKYAMLVGSVSMHRQDLSGMVMLKDNHVWASGSITQAVREARSVRGPRGGPAGADIVMLDNFQPQELHVAAHVLKEEFPALLIEASGGVTPENLAVYFSPHVDIISLGCITQGCPVVDFSLKVQKPVTHPKPSRKINTTSVMYKQSHDDSIRKCERKLF</sequence>
<organism evidence="1 2">
    <name type="scientific">Chaenocephalus aceratus</name>
    <name type="common">Blackfin icefish</name>
    <name type="synonym">Chaenichthys aceratus</name>
    <dbReference type="NCBI Taxonomy" id="36190"/>
    <lineage>
        <taxon>Eukaryota</taxon>
        <taxon>Metazoa</taxon>
        <taxon>Chordata</taxon>
        <taxon>Craniata</taxon>
        <taxon>Vertebrata</taxon>
        <taxon>Euteleostomi</taxon>
        <taxon>Actinopterygii</taxon>
        <taxon>Neopterygii</taxon>
        <taxon>Teleostei</taxon>
        <taxon>Neoteleostei</taxon>
        <taxon>Acanthomorphata</taxon>
        <taxon>Eupercaria</taxon>
        <taxon>Perciformes</taxon>
        <taxon>Notothenioidei</taxon>
        <taxon>Channichthyidae</taxon>
        <taxon>Chaenocephalus</taxon>
    </lineage>
</organism>